<sequence>YVLPRVASNAPTINRITSNASCKKFSKRDYKIKILDRVWKGVRDSRNK</sequence>
<evidence type="ECO:0000313" key="1">
    <source>
        <dbReference type="EMBL" id="CAG7697376.1"/>
    </source>
</evidence>
<dbReference type="Proteomes" id="UP000708208">
    <property type="component" value="Unassembled WGS sequence"/>
</dbReference>
<keyword evidence="2" id="KW-1185">Reference proteome</keyword>
<proteinExistence type="predicted"/>
<gene>
    <name evidence="1" type="ORF">AFUS01_LOCUS4023</name>
</gene>
<dbReference type="AlphaFoldDB" id="A0A8J2JD56"/>
<reference evidence="1" key="1">
    <citation type="submission" date="2021-06" db="EMBL/GenBank/DDBJ databases">
        <authorList>
            <person name="Hodson N. C."/>
            <person name="Mongue J. A."/>
            <person name="Jaron S. K."/>
        </authorList>
    </citation>
    <scope>NUCLEOTIDE SEQUENCE</scope>
</reference>
<dbReference type="EMBL" id="CAJVCH010024839">
    <property type="protein sequence ID" value="CAG7697376.1"/>
    <property type="molecule type" value="Genomic_DNA"/>
</dbReference>
<organism evidence="1 2">
    <name type="scientific">Allacma fusca</name>
    <dbReference type="NCBI Taxonomy" id="39272"/>
    <lineage>
        <taxon>Eukaryota</taxon>
        <taxon>Metazoa</taxon>
        <taxon>Ecdysozoa</taxon>
        <taxon>Arthropoda</taxon>
        <taxon>Hexapoda</taxon>
        <taxon>Collembola</taxon>
        <taxon>Symphypleona</taxon>
        <taxon>Sminthuridae</taxon>
        <taxon>Allacma</taxon>
    </lineage>
</organism>
<feature type="non-terminal residue" evidence="1">
    <location>
        <position position="1"/>
    </location>
</feature>
<protein>
    <submittedName>
        <fullName evidence="1">Uncharacterized protein</fullName>
    </submittedName>
</protein>
<evidence type="ECO:0000313" key="2">
    <source>
        <dbReference type="Proteomes" id="UP000708208"/>
    </source>
</evidence>
<accession>A0A8J2JD56</accession>
<name>A0A8J2JD56_9HEXA</name>
<comment type="caution">
    <text evidence="1">The sequence shown here is derived from an EMBL/GenBank/DDBJ whole genome shotgun (WGS) entry which is preliminary data.</text>
</comment>